<sequence>MVLEQVETVDVAAWWEAQLDGSRGVRRRPGGTLGPRGWTAAAATALAPYTTSVHVPYAYHDYRPYGSTRTVHEVNGDDGFVRFAGLGADVAAHLLTLLDEPQLAVRQGDGPTLGSLLRAAVAHPGVVEVYGYAVGPRGAGERVVAEGAFLYALPELQVPEWPHDGPCECTALWDTARERYGVDDALGMPQELQRRTNLWRAGELCWRLGWE</sequence>
<keyword evidence="2" id="KW-1185">Reference proteome</keyword>
<organism evidence="1 2">
    <name type="scientific">Cellulomonas cellasea</name>
    <dbReference type="NCBI Taxonomy" id="43670"/>
    <lineage>
        <taxon>Bacteria</taxon>
        <taxon>Bacillati</taxon>
        <taxon>Actinomycetota</taxon>
        <taxon>Actinomycetes</taxon>
        <taxon>Micrococcales</taxon>
        <taxon>Cellulomonadaceae</taxon>
        <taxon>Cellulomonas</taxon>
    </lineage>
</organism>
<dbReference type="AlphaFoldDB" id="A0A4Y3KU49"/>
<proteinExistence type="predicted"/>
<dbReference type="EMBL" id="BJLR01000016">
    <property type="protein sequence ID" value="GEA87563.1"/>
    <property type="molecule type" value="Genomic_DNA"/>
</dbReference>
<name>A0A4Y3KU49_9CELL</name>
<evidence type="ECO:0000313" key="1">
    <source>
        <dbReference type="EMBL" id="GEA87563.1"/>
    </source>
</evidence>
<accession>A0A4Y3KU49</accession>
<dbReference type="Proteomes" id="UP000317046">
    <property type="component" value="Unassembled WGS sequence"/>
</dbReference>
<gene>
    <name evidence="1" type="ORF">CCE01nite_15120</name>
</gene>
<reference evidence="1" key="1">
    <citation type="submission" date="2019-06" db="EMBL/GenBank/DDBJ databases">
        <title>Whole genome shotgun sequence of Cellulomonas cellasea NBRC 3753.</title>
        <authorList>
            <person name="Hosoyama A."/>
            <person name="Uohara A."/>
            <person name="Ohji S."/>
            <person name="Ichikawa N."/>
        </authorList>
    </citation>
    <scope>NUCLEOTIDE SEQUENCE [LARGE SCALE GENOMIC DNA]</scope>
    <source>
        <strain evidence="1">NBRC 3753</strain>
    </source>
</reference>
<comment type="caution">
    <text evidence="1">The sequence shown here is derived from an EMBL/GenBank/DDBJ whole genome shotgun (WGS) entry which is preliminary data.</text>
</comment>
<protein>
    <submittedName>
        <fullName evidence="1">Uncharacterized protein</fullName>
    </submittedName>
</protein>
<evidence type="ECO:0000313" key="2">
    <source>
        <dbReference type="Proteomes" id="UP000317046"/>
    </source>
</evidence>